<name>A0A6N3GL36_9ENTR</name>
<organism evidence="1">
    <name type="scientific">Phytobacter massiliensis</name>
    <dbReference type="NCBI Taxonomy" id="1485952"/>
    <lineage>
        <taxon>Bacteria</taxon>
        <taxon>Pseudomonadati</taxon>
        <taxon>Pseudomonadota</taxon>
        <taxon>Gammaproteobacteria</taxon>
        <taxon>Enterobacterales</taxon>
        <taxon>Enterobacteriaceae</taxon>
        <taxon>Phytobacter</taxon>
    </lineage>
</organism>
<evidence type="ECO:0000313" key="1">
    <source>
        <dbReference type="EMBL" id="VYU64922.1"/>
    </source>
</evidence>
<gene>
    <name evidence="1" type="ORF">EMLFYP7_03272</name>
</gene>
<reference evidence="1" key="1">
    <citation type="submission" date="2019-11" db="EMBL/GenBank/DDBJ databases">
        <authorList>
            <person name="Feng L."/>
        </authorList>
    </citation>
    <scope>NUCLEOTIDE SEQUENCE</scope>
    <source>
        <strain evidence="1">EMassiliensisLFYP7</strain>
    </source>
</reference>
<accession>A0A6N3GL36</accession>
<proteinExistence type="predicted"/>
<dbReference type="EMBL" id="CACRTZ010000033">
    <property type="protein sequence ID" value="VYU64922.1"/>
    <property type="molecule type" value="Genomic_DNA"/>
</dbReference>
<sequence length="37" mass="3917">MLAFFISGGDIALSGGPQTFFHSFPALQLSCNPIFAL</sequence>
<dbReference type="AlphaFoldDB" id="A0A6N3GL36"/>
<protein>
    <submittedName>
        <fullName evidence="1">Uncharacterized protein</fullName>
    </submittedName>
</protein>